<dbReference type="PANTHER" id="PTHR11276">
    <property type="entry name" value="DNA POLYMERASE TYPE-X FAMILY MEMBER"/>
    <property type="match status" value="1"/>
</dbReference>
<dbReference type="GO" id="GO:0003677">
    <property type="term" value="F:DNA binding"/>
    <property type="evidence" value="ECO:0007669"/>
    <property type="project" value="UniProtKB-UniRule"/>
</dbReference>
<dbReference type="InterPro" id="IPR022312">
    <property type="entry name" value="DNA_pol_X"/>
</dbReference>
<dbReference type="InterPro" id="IPR027421">
    <property type="entry name" value="DNA_pol_lamdba_lyase_dom_sf"/>
</dbReference>
<dbReference type="Gene3D" id="1.10.150.20">
    <property type="entry name" value="5' to 3' exonuclease, C-terminal subdomain"/>
    <property type="match status" value="1"/>
</dbReference>
<feature type="domain" description="BRCT" evidence="17">
    <location>
        <begin position="11"/>
        <end position="114"/>
    </location>
</feature>
<sequence>MDPHKRPLLQNKSRIFENCYIYILPVALGKKRMSLFQTQITNGGGICVSKLSATKCNVTHIVLEDSVVKDSERCVRLLSSINVDTNTAVKIVGTQWISKCLKECVCLDTKEFELSVEKITDKVNTKSNSKPLNEDRDPGTVKNDVADFATCTVEDSPPKKLKPAVSEEDVCLQSSSKPRENSECNHLVIAELQKLANAFRSTGDQWRAYGYEKAISAIKAYGSEITSYEEAVSIPGVGSKIAAKVSEFLASGHLRKVDEICGSERSQVVELFTKVWGVGPATAQSWFQQGFRTLEDLKANPNLTKQQKIGLKHFDDIQDRMPRQEVEQIAAVVETAALSIEPKLNVELCGSYRRGRTTCGDVDILITKQDNIHTDILPCLLQQLKESGFVTDDLVNIEVSRNQKKYLGICRLPGENQKHRRLDIFVVPESEYATALMHYTGSALFNRSIRLVAAHKGMSLSEHCLLAGVVREGKEMLNDGYIVPTPTEKSIFGLLGIEYRPPEEREHRL</sequence>
<evidence type="ECO:0000256" key="6">
    <source>
        <dbReference type="ARBA" id="ARBA00022695"/>
    </source>
</evidence>
<dbReference type="InterPro" id="IPR002008">
    <property type="entry name" value="DNA_pol_X_beta-like"/>
</dbReference>
<evidence type="ECO:0000256" key="8">
    <source>
        <dbReference type="ARBA" id="ARBA00022723"/>
    </source>
</evidence>
<comment type="catalytic activity">
    <reaction evidence="14 16">
        <text>DNA(n) + a 2'-deoxyribonucleoside 5'-triphosphate = DNA(n+1) + diphosphate</text>
        <dbReference type="Rhea" id="RHEA:22508"/>
        <dbReference type="Rhea" id="RHEA-COMP:17339"/>
        <dbReference type="Rhea" id="RHEA-COMP:17340"/>
        <dbReference type="ChEBI" id="CHEBI:33019"/>
        <dbReference type="ChEBI" id="CHEBI:61560"/>
        <dbReference type="ChEBI" id="CHEBI:173112"/>
        <dbReference type="EC" id="2.7.7.7"/>
    </reaction>
</comment>
<keyword evidence="10 16" id="KW-0239">DNA-directed DNA polymerase</keyword>
<dbReference type="InterPro" id="IPR029398">
    <property type="entry name" value="PolB_thumb"/>
</dbReference>
<evidence type="ECO:0000313" key="19">
    <source>
        <dbReference type="Proteomes" id="UP000502823"/>
    </source>
</evidence>
<dbReference type="InterPro" id="IPR001357">
    <property type="entry name" value="BRCT_dom"/>
</dbReference>
<evidence type="ECO:0000256" key="4">
    <source>
        <dbReference type="ARBA" id="ARBA00022634"/>
    </source>
</evidence>
<dbReference type="PRINTS" id="PR00869">
    <property type="entry name" value="DNAPOLX"/>
</dbReference>
<evidence type="ECO:0000256" key="11">
    <source>
        <dbReference type="ARBA" id="ARBA00023204"/>
    </source>
</evidence>
<feature type="active site" description="Nucleophile; Schiff-base intermediate with DNA; for 5'-dRP lyase activity" evidence="15">
    <location>
        <position position="244"/>
    </location>
</feature>
<dbReference type="GO" id="GO:0003887">
    <property type="term" value="F:DNA-directed DNA polymerase activity"/>
    <property type="evidence" value="ECO:0007669"/>
    <property type="project" value="UniProtKB-UniRule"/>
</dbReference>
<dbReference type="Gene3D" id="3.30.210.10">
    <property type="entry name" value="DNA polymerase, thumb domain"/>
    <property type="match status" value="1"/>
</dbReference>
<dbReference type="OrthoDB" id="205514at2759"/>
<dbReference type="InParanoid" id="A0A6L2Q3C4"/>
<dbReference type="Gene3D" id="1.10.150.110">
    <property type="entry name" value="DNA polymerase beta, N-terminal domain-like"/>
    <property type="match status" value="1"/>
</dbReference>
<keyword evidence="12" id="KW-0456">Lyase</keyword>
<evidence type="ECO:0000256" key="1">
    <source>
        <dbReference type="ARBA" id="ARBA00001936"/>
    </source>
</evidence>
<comment type="subcellular location">
    <subcellularLocation>
        <location evidence="2 16">Nucleus</location>
    </subcellularLocation>
</comment>
<evidence type="ECO:0000313" key="18">
    <source>
        <dbReference type="EMBL" id="GFG38924.1"/>
    </source>
</evidence>
<proteinExistence type="inferred from homology"/>
<dbReference type="FunFam" id="1.10.150.20:FF:000010">
    <property type="entry name" value="DNA polymerase lambda"/>
    <property type="match status" value="1"/>
</dbReference>
<evidence type="ECO:0000259" key="17">
    <source>
        <dbReference type="PROSITE" id="PS50172"/>
    </source>
</evidence>
<comment type="cofactor">
    <cofactor evidence="1">
        <name>Mn(2+)</name>
        <dbReference type="ChEBI" id="CHEBI:29035"/>
    </cofactor>
</comment>
<dbReference type="Proteomes" id="UP000502823">
    <property type="component" value="Unassembled WGS sequence"/>
</dbReference>
<accession>A0A6L2Q3C4</accession>
<keyword evidence="8" id="KW-0479">Metal-binding</keyword>
<protein>
    <recommendedName>
        <fullName evidence="16">DNA polymerase</fullName>
        <ecNumber evidence="16">2.7.7.7</ecNumber>
    </recommendedName>
</protein>
<evidence type="ECO:0000256" key="10">
    <source>
        <dbReference type="ARBA" id="ARBA00022932"/>
    </source>
</evidence>
<keyword evidence="6 16" id="KW-0548">Nucleotidyltransferase</keyword>
<dbReference type="InterPro" id="IPR002054">
    <property type="entry name" value="DNA-dir_DNA_pol_X"/>
</dbReference>
<evidence type="ECO:0000256" key="7">
    <source>
        <dbReference type="ARBA" id="ARBA00022705"/>
    </source>
</evidence>
<dbReference type="EMBL" id="BLKM01000836">
    <property type="protein sequence ID" value="GFG38924.1"/>
    <property type="molecule type" value="Genomic_DNA"/>
</dbReference>
<dbReference type="Pfam" id="PF14716">
    <property type="entry name" value="HHH_8"/>
    <property type="match status" value="1"/>
</dbReference>
<dbReference type="InterPro" id="IPR036420">
    <property type="entry name" value="BRCT_dom_sf"/>
</dbReference>
<gene>
    <name evidence="18" type="ORF">Cfor_11080</name>
</gene>
<dbReference type="SUPFAM" id="SSF47802">
    <property type="entry name" value="DNA polymerase beta, N-terminal domain-like"/>
    <property type="match status" value="1"/>
</dbReference>
<dbReference type="GO" id="GO:0016829">
    <property type="term" value="F:lyase activity"/>
    <property type="evidence" value="ECO:0007669"/>
    <property type="project" value="UniProtKB-KW"/>
</dbReference>
<dbReference type="SUPFAM" id="SSF81301">
    <property type="entry name" value="Nucleotidyltransferase"/>
    <property type="match status" value="1"/>
</dbReference>
<dbReference type="CDD" id="cd00141">
    <property type="entry name" value="NT_POLXc"/>
    <property type="match status" value="1"/>
</dbReference>
<dbReference type="Pfam" id="PF14792">
    <property type="entry name" value="DNA_pol_B_palm"/>
    <property type="match status" value="1"/>
</dbReference>
<evidence type="ECO:0000256" key="15">
    <source>
        <dbReference type="PIRSR" id="PIRSR622312-50"/>
    </source>
</evidence>
<dbReference type="InterPro" id="IPR018944">
    <property type="entry name" value="DNA_pol_lambd_fingers_domain"/>
</dbReference>
<evidence type="ECO:0000256" key="12">
    <source>
        <dbReference type="ARBA" id="ARBA00023239"/>
    </source>
</evidence>
<evidence type="ECO:0000256" key="13">
    <source>
        <dbReference type="ARBA" id="ARBA00023242"/>
    </source>
</evidence>
<dbReference type="Pfam" id="PF14791">
    <property type="entry name" value="DNA_pol_B_thumb"/>
    <property type="match status" value="1"/>
</dbReference>
<dbReference type="PROSITE" id="PS50172">
    <property type="entry name" value="BRCT"/>
    <property type="match status" value="1"/>
</dbReference>
<dbReference type="InterPro" id="IPR028207">
    <property type="entry name" value="DNA_pol_B_palm_palm"/>
</dbReference>
<dbReference type="GO" id="GO:0046872">
    <property type="term" value="F:metal ion binding"/>
    <property type="evidence" value="ECO:0007669"/>
    <property type="project" value="UniProtKB-UniRule"/>
</dbReference>
<comment type="function">
    <text evidence="16">DNA polymerase that functions in several pathways of DNA repair. Involved in base excision repair (BER) responsible for repair of lesions that give rise to abasic (AP) sites in DNA. Also contributes to DNA double-strand break repair by non-homologous end joining and homologous recombination. Has both template-dependent and template-independent (terminal transferase) DNA polymerase activities. Has also a 5'-deoxyribose-5-phosphate lyase (dRP lyase) activity.</text>
</comment>
<keyword evidence="13 16" id="KW-0539">Nucleus</keyword>
<dbReference type="InterPro" id="IPR010996">
    <property type="entry name" value="HHH_MUS81"/>
</dbReference>
<dbReference type="FunFam" id="3.30.460.10:FF:000020">
    <property type="entry name" value="DNA polymerase lambda"/>
    <property type="match status" value="1"/>
</dbReference>
<name>A0A6L2Q3C4_COPFO</name>
<dbReference type="GO" id="GO:0006303">
    <property type="term" value="P:double-strand break repair via nonhomologous end joining"/>
    <property type="evidence" value="ECO:0007669"/>
    <property type="project" value="TreeGrafter"/>
</dbReference>
<evidence type="ECO:0000256" key="3">
    <source>
        <dbReference type="ARBA" id="ARBA00008323"/>
    </source>
</evidence>
<evidence type="ECO:0000256" key="14">
    <source>
        <dbReference type="ARBA" id="ARBA00049244"/>
    </source>
</evidence>
<dbReference type="InterPro" id="IPR043519">
    <property type="entry name" value="NT_sf"/>
</dbReference>
<dbReference type="PRINTS" id="PR00870">
    <property type="entry name" value="DNAPOLXBETA"/>
</dbReference>
<dbReference type="FunFam" id="1.10.150.110:FF:000005">
    <property type="entry name" value="DNA polymerase POL4"/>
    <property type="match status" value="1"/>
</dbReference>
<dbReference type="SMART" id="SM00483">
    <property type="entry name" value="POLXc"/>
    <property type="match status" value="1"/>
</dbReference>
<evidence type="ECO:0000256" key="5">
    <source>
        <dbReference type="ARBA" id="ARBA00022679"/>
    </source>
</evidence>
<organism evidence="18 19">
    <name type="scientific">Coptotermes formosanus</name>
    <name type="common">Formosan subterranean termite</name>
    <dbReference type="NCBI Taxonomy" id="36987"/>
    <lineage>
        <taxon>Eukaryota</taxon>
        <taxon>Metazoa</taxon>
        <taxon>Ecdysozoa</taxon>
        <taxon>Arthropoda</taxon>
        <taxon>Hexapoda</taxon>
        <taxon>Insecta</taxon>
        <taxon>Pterygota</taxon>
        <taxon>Neoptera</taxon>
        <taxon>Polyneoptera</taxon>
        <taxon>Dictyoptera</taxon>
        <taxon>Blattodea</taxon>
        <taxon>Blattoidea</taxon>
        <taxon>Termitoidae</taxon>
        <taxon>Rhinotermitidae</taxon>
        <taxon>Coptotermes</taxon>
    </lineage>
</organism>
<dbReference type="Gene3D" id="3.40.50.10190">
    <property type="entry name" value="BRCT domain"/>
    <property type="match status" value="1"/>
</dbReference>
<dbReference type="EC" id="2.7.7.7" evidence="16"/>
<evidence type="ECO:0000256" key="9">
    <source>
        <dbReference type="ARBA" id="ARBA00022763"/>
    </source>
</evidence>
<dbReference type="GO" id="GO:0005634">
    <property type="term" value="C:nucleus"/>
    <property type="evidence" value="ECO:0007669"/>
    <property type="project" value="UniProtKB-SubCell"/>
</dbReference>
<dbReference type="SUPFAM" id="SSF52113">
    <property type="entry name" value="BRCT domain"/>
    <property type="match status" value="1"/>
</dbReference>
<comment type="similarity">
    <text evidence="3 16">Belongs to the DNA polymerase type-X family.</text>
</comment>
<dbReference type="Gene3D" id="3.30.460.10">
    <property type="entry name" value="Beta Polymerase, domain 2"/>
    <property type="match status" value="1"/>
</dbReference>
<keyword evidence="4" id="KW-0237">DNA synthesis</keyword>
<reference evidence="19" key="1">
    <citation type="submission" date="2020-01" db="EMBL/GenBank/DDBJ databases">
        <title>Draft genome sequence of the Termite Coptotermes fromosanus.</title>
        <authorList>
            <person name="Itakura S."/>
            <person name="Yosikawa Y."/>
            <person name="Umezawa K."/>
        </authorList>
    </citation>
    <scope>NUCLEOTIDE SEQUENCE [LARGE SCALE GENOMIC DNA]</scope>
</reference>
<evidence type="ECO:0000256" key="2">
    <source>
        <dbReference type="ARBA" id="ARBA00004123"/>
    </source>
</evidence>
<keyword evidence="7" id="KW-0235">DNA replication</keyword>
<dbReference type="SUPFAM" id="SSF81585">
    <property type="entry name" value="PsbU/PolX domain-like"/>
    <property type="match status" value="1"/>
</dbReference>
<keyword evidence="11 16" id="KW-0234">DNA repair</keyword>
<keyword evidence="5 16" id="KW-0808">Transferase</keyword>
<dbReference type="PANTHER" id="PTHR11276:SF28">
    <property type="entry name" value="DNA POLYMERASE LAMBDA"/>
    <property type="match status" value="1"/>
</dbReference>
<dbReference type="AlphaFoldDB" id="A0A6L2Q3C4"/>
<dbReference type="InterPro" id="IPR037160">
    <property type="entry name" value="DNA_Pol_thumb_sf"/>
</dbReference>
<keyword evidence="9 16" id="KW-0227">DNA damage</keyword>
<keyword evidence="19" id="KW-1185">Reference proteome</keyword>
<evidence type="ECO:0000256" key="16">
    <source>
        <dbReference type="RuleBase" id="RU366014"/>
    </source>
</evidence>
<dbReference type="Pfam" id="PF10391">
    <property type="entry name" value="DNA_pol_lambd_f"/>
    <property type="match status" value="1"/>
</dbReference>
<comment type="caution">
    <text evidence="18">The sequence shown here is derived from an EMBL/GenBank/DDBJ whole genome shotgun (WGS) entry which is preliminary data.</text>
</comment>